<dbReference type="InterPro" id="IPR035965">
    <property type="entry name" value="PAS-like_dom_sf"/>
</dbReference>
<accession>A0A1G8UUF8</accession>
<feature type="domain" description="PAS" evidence="8">
    <location>
        <begin position="580"/>
        <end position="629"/>
    </location>
</feature>
<feature type="domain" description="PAS" evidence="8">
    <location>
        <begin position="340"/>
        <end position="410"/>
    </location>
</feature>
<evidence type="ECO:0000256" key="6">
    <source>
        <dbReference type="ARBA" id="ARBA00023015"/>
    </source>
</evidence>
<dbReference type="InterPro" id="IPR013655">
    <property type="entry name" value="PAS_fold_3"/>
</dbReference>
<dbReference type="STRING" id="890420.SAMN05216226_105130"/>
<organism evidence="10 11">
    <name type="scientific">Halovenus aranensis</name>
    <dbReference type="NCBI Taxonomy" id="890420"/>
    <lineage>
        <taxon>Archaea</taxon>
        <taxon>Methanobacteriati</taxon>
        <taxon>Methanobacteriota</taxon>
        <taxon>Stenosarchaea group</taxon>
        <taxon>Halobacteria</taxon>
        <taxon>Halobacteriales</taxon>
        <taxon>Haloarculaceae</taxon>
        <taxon>Halovenus</taxon>
    </lineage>
</organism>
<dbReference type="InterPro" id="IPR000014">
    <property type="entry name" value="PAS"/>
</dbReference>
<evidence type="ECO:0000256" key="1">
    <source>
        <dbReference type="ARBA" id="ARBA00000085"/>
    </source>
</evidence>
<feature type="domain" description="PAC" evidence="9">
    <location>
        <begin position="532"/>
        <end position="583"/>
    </location>
</feature>
<dbReference type="Pfam" id="PF04967">
    <property type="entry name" value="HTH_10"/>
    <property type="match status" value="1"/>
</dbReference>
<dbReference type="InterPro" id="IPR052162">
    <property type="entry name" value="Sensor_kinase/Photoreceptor"/>
</dbReference>
<dbReference type="CDD" id="cd00130">
    <property type="entry name" value="PAS"/>
    <property type="match status" value="5"/>
</dbReference>
<dbReference type="InterPro" id="IPR000700">
    <property type="entry name" value="PAS-assoc_C"/>
</dbReference>
<keyword evidence="6" id="KW-0805">Transcription regulation</keyword>
<feature type="domain" description="PAS" evidence="8">
    <location>
        <begin position="115"/>
        <end position="158"/>
    </location>
</feature>
<feature type="domain" description="PAC" evidence="9">
    <location>
        <begin position="287"/>
        <end position="339"/>
    </location>
</feature>
<dbReference type="RefSeq" id="WP_092700994.1">
    <property type="nucleotide sequence ID" value="NZ_FNFC01000005.1"/>
</dbReference>
<dbReference type="InterPro" id="IPR007050">
    <property type="entry name" value="HTH_bacterioopsin"/>
</dbReference>
<dbReference type="InterPro" id="IPR029016">
    <property type="entry name" value="GAF-like_dom_sf"/>
</dbReference>
<proteinExistence type="predicted"/>
<dbReference type="Gene3D" id="3.30.450.40">
    <property type="match status" value="2"/>
</dbReference>
<dbReference type="InterPro" id="IPR003018">
    <property type="entry name" value="GAF"/>
</dbReference>
<keyword evidence="5" id="KW-0418">Kinase</keyword>
<evidence type="ECO:0000256" key="3">
    <source>
        <dbReference type="ARBA" id="ARBA00022553"/>
    </source>
</evidence>
<dbReference type="SUPFAM" id="SSF55785">
    <property type="entry name" value="PYP-like sensor domain (PAS domain)"/>
    <property type="match status" value="5"/>
</dbReference>
<feature type="domain" description="PAC" evidence="9">
    <location>
        <begin position="656"/>
        <end position="708"/>
    </location>
</feature>
<dbReference type="Gene3D" id="2.10.70.100">
    <property type="match status" value="2"/>
</dbReference>
<dbReference type="AlphaFoldDB" id="A0A1G8UUF8"/>
<evidence type="ECO:0000256" key="2">
    <source>
        <dbReference type="ARBA" id="ARBA00012438"/>
    </source>
</evidence>
<evidence type="ECO:0000259" key="9">
    <source>
        <dbReference type="PROSITE" id="PS50113"/>
    </source>
</evidence>
<dbReference type="NCBIfam" id="TIGR00229">
    <property type="entry name" value="sensory_box"/>
    <property type="match status" value="5"/>
</dbReference>
<dbReference type="PROSITE" id="PS50113">
    <property type="entry name" value="PAC"/>
    <property type="match status" value="5"/>
</dbReference>
<dbReference type="InterPro" id="IPR031803">
    <property type="entry name" value="BAT_GAF/HTH-assoc"/>
</dbReference>
<reference evidence="10 11" key="1">
    <citation type="submission" date="2016-10" db="EMBL/GenBank/DDBJ databases">
        <authorList>
            <person name="de Groot N.N."/>
        </authorList>
    </citation>
    <scope>NUCLEOTIDE SEQUENCE [LARGE SCALE GENOMIC DNA]</scope>
    <source>
        <strain evidence="10 11">IBRC-M10015</strain>
    </source>
</reference>
<dbReference type="SMART" id="SM00086">
    <property type="entry name" value="PAC"/>
    <property type="match status" value="5"/>
</dbReference>
<dbReference type="GO" id="GO:0004673">
    <property type="term" value="F:protein histidine kinase activity"/>
    <property type="evidence" value="ECO:0007669"/>
    <property type="project" value="UniProtKB-EC"/>
</dbReference>
<keyword evidence="4" id="KW-0808">Transferase</keyword>
<dbReference type="Proteomes" id="UP000198856">
    <property type="component" value="Unassembled WGS sequence"/>
</dbReference>
<keyword evidence="3" id="KW-0597">Phosphoprotein</keyword>
<evidence type="ECO:0000256" key="4">
    <source>
        <dbReference type="ARBA" id="ARBA00022679"/>
    </source>
</evidence>
<dbReference type="PANTHER" id="PTHR43304:SF1">
    <property type="entry name" value="PAC DOMAIN-CONTAINING PROTEIN"/>
    <property type="match status" value="1"/>
</dbReference>
<dbReference type="Gene3D" id="3.30.450.20">
    <property type="entry name" value="PAS domain"/>
    <property type="match status" value="5"/>
</dbReference>
<name>A0A1G8UUF8_9EURY</name>
<evidence type="ECO:0000313" key="10">
    <source>
        <dbReference type="EMBL" id="SDJ57433.1"/>
    </source>
</evidence>
<dbReference type="Pfam" id="PF15915">
    <property type="entry name" value="BAT"/>
    <property type="match status" value="1"/>
</dbReference>
<sequence length="1278" mass="144273">MSTDPLRGDVVVSVFEAGAESFEPQTTAAIAETLDEPRERVADVLATLAERGEVESKSVGETQIWWLAQPSERRTATGDLQPEQRRRLDLFENIQDVANVGAWEYDIEADEGWGTDEVLRIHGVDSDAHVSPAESIEFYHPDDRPVIREAFERAVEDREPYDLELRLIGADGIHRWVRTRGQPQFEDGEAVRVHGTIQDITDRKDREQERQRKEAFLSNIQEIAHIGGWEVSLGSETLQWTEELYHIHGVGPDYEPTIEEAIAFYHPDDRETVRDSWDRLLSDGEQFDLELRIVRADGEVRWVRTMGDTWLDESGEMVGARGVFQDITDRKQRDQELETERRFIQQALDALDDIFYVLDTDGTLRRWNEQAHEALAYTESDFADANAVDFFPEDEHETVLDGIETVLLDGDATIEADLLTADGERRPYEYKGTRLTDRDGNTTGIVGIGRDVTARLERERRFRALVEGSNDIISVVDTEGVYRYQSPSVERILGYDPEERVGHAVVEYIHPDDRETVSDRFEKWQTDSSVDGTITYRIRHADGSWRWMEARGNQQLDNPAVEGYVINSRDVTERKRRDRELRLRSRVLEEAPVGISITDHSQADNPLVYVNQQFVDLTGYSREEATGRNCRFLQGEATEPGPVAEIRQGIDDDSAVSVELRNYRNDGTEFWNHLDVAPVEDESGVVGNYVGFQRDVTARKERERALEKRERILRELHTATREFYPPASETEIAEFLVEFVETGFEFEYVSVKQFDEQAGVLQPTARSSAVDGRRVVGPVEPGTNPIWEVYRHGTSRLFDGDTLTEFDSLDTLTNQMLVVPIGDFGVLVTFTTGDSEFDDVDTDLIEVVATNAESAFQRLRSDSVRTELVDELSTQQTRVTELRSVIAAIQSIQRRLAGSESRDALEAGVCEELCETDPVDFVWVGRPLSDDTNLKPTAWAGDGSAYLDSVETGTADELVPAQRAAAGRSAYCHNNISSLVVEECWAKEALSAGFQSVVSVPLVYDDVLYGVLTAHSQENDAFNQMYEHLFADVASLLVNYSRLLEHRFDASPQEFTELEFELSDPTYPLQRLAGNTESKIRFDTVAENMTDEIRVIGTVLDGSPEQVCAAVSSVTSILDAQLFGDNDQISLTIQKPFLASVVGKHRGKLIHAVSDESETRFQVHLPKTTSKRPLLDSLSSRYREIEPVAHRQIDTSRLSGMQQVASILTDRQYEILNAAYHGGYYETPRQVTGEDLAESFDISSPAIYNHLQSAHRKLLETVMRTASDISDEREGLDS</sequence>
<keyword evidence="7" id="KW-0804">Transcription</keyword>
<dbReference type="OrthoDB" id="165911at2157"/>
<evidence type="ECO:0000256" key="7">
    <source>
        <dbReference type="ARBA" id="ARBA00023163"/>
    </source>
</evidence>
<dbReference type="Pfam" id="PF13185">
    <property type="entry name" value="GAF_2"/>
    <property type="match status" value="2"/>
</dbReference>
<dbReference type="InterPro" id="IPR001610">
    <property type="entry name" value="PAC"/>
</dbReference>
<dbReference type="SMART" id="SM00091">
    <property type="entry name" value="PAS"/>
    <property type="match status" value="4"/>
</dbReference>
<protein>
    <recommendedName>
        <fullName evidence="2">histidine kinase</fullName>
        <ecNumber evidence="2">2.7.13.3</ecNumber>
    </recommendedName>
</protein>
<evidence type="ECO:0000256" key="5">
    <source>
        <dbReference type="ARBA" id="ARBA00022777"/>
    </source>
</evidence>
<dbReference type="EC" id="2.7.13.3" evidence="2"/>
<evidence type="ECO:0000259" key="8">
    <source>
        <dbReference type="PROSITE" id="PS50112"/>
    </source>
</evidence>
<evidence type="ECO:0000313" key="11">
    <source>
        <dbReference type="Proteomes" id="UP000198856"/>
    </source>
</evidence>
<keyword evidence="11" id="KW-1185">Reference proteome</keyword>
<dbReference type="InterPro" id="IPR013656">
    <property type="entry name" value="PAS_4"/>
</dbReference>
<dbReference type="PANTHER" id="PTHR43304">
    <property type="entry name" value="PHYTOCHROME-LIKE PROTEIN CPH1"/>
    <property type="match status" value="1"/>
</dbReference>
<dbReference type="Pfam" id="PF13426">
    <property type="entry name" value="PAS_9"/>
    <property type="match status" value="1"/>
</dbReference>
<dbReference type="Pfam" id="PF08448">
    <property type="entry name" value="PAS_4"/>
    <property type="match status" value="1"/>
</dbReference>
<dbReference type="PROSITE" id="PS50112">
    <property type="entry name" value="PAS"/>
    <property type="match status" value="4"/>
</dbReference>
<dbReference type="SUPFAM" id="SSF55781">
    <property type="entry name" value="GAF domain-like"/>
    <property type="match status" value="2"/>
</dbReference>
<feature type="domain" description="PAS" evidence="8">
    <location>
        <begin position="458"/>
        <end position="528"/>
    </location>
</feature>
<feature type="domain" description="PAC" evidence="9">
    <location>
        <begin position="412"/>
        <end position="464"/>
    </location>
</feature>
<dbReference type="Pfam" id="PF08447">
    <property type="entry name" value="PAS_3"/>
    <property type="match status" value="3"/>
</dbReference>
<dbReference type="EMBL" id="FNFC01000005">
    <property type="protein sequence ID" value="SDJ57433.1"/>
    <property type="molecule type" value="Genomic_DNA"/>
</dbReference>
<gene>
    <name evidence="10" type="ORF">SAMN05216226_105130</name>
</gene>
<feature type="domain" description="PAC" evidence="9">
    <location>
        <begin position="161"/>
        <end position="212"/>
    </location>
</feature>
<comment type="catalytic activity">
    <reaction evidence="1">
        <text>ATP + protein L-histidine = ADP + protein N-phospho-L-histidine.</text>
        <dbReference type="EC" id="2.7.13.3"/>
    </reaction>
</comment>